<dbReference type="SUPFAM" id="SSF47769">
    <property type="entry name" value="SAM/Pointed domain"/>
    <property type="match status" value="1"/>
</dbReference>
<dbReference type="InterPro" id="IPR029071">
    <property type="entry name" value="Ubiquitin-like_domsf"/>
</dbReference>
<dbReference type="InterPro" id="IPR001660">
    <property type="entry name" value="SAM"/>
</dbReference>
<keyword evidence="5" id="KW-1185">Reference proteome</keyword>
<dbReference type="Gene3D" id="3.10.20.90">
    <property type="entry name" value="Phosphatidylinositol 3-kinase Catalytic Subunit, Chain A, domain 1"/>
    <property type="match status" value="1"/>
</dbReference>
<reference evidence="4" key="1">
    <citation type="submission" date="2022-07" db="EMBL/GenBank/DDBJ databases">
        <title>Phylogenomic reconstructions and comparative analyses of Kickxellomycotina fungi.</title>
        <authorList>
            <person name="Reynolds N.K."/>
            <person name="Stajich J.E."/>
            <person name="Barry K."/>
            <person name="Grigoriev I.V."/>
            <person name="Crous P."/>
            <person name="Smith M.E."/>
        </authorList>
    </citation>
    <scope>NUCLEOTIDE SEQUENCE</scope>
    <source>
        <strain evidence="4">RSA 567</strain>
    </source>
</reference>
<evidence type="ECO:0000259" key="2">
    <source>
        <dbReference type="PROSITE" id="PS50105"/>
    </source>
</evidence>
<evidence type="ECO:0000313" key="5">
    <source>
        <dbReference type="Proteomes" id="UP001151582"/>
    </source>
</evidence>
<feature type="domain" description="Ras-associating" evidence="3">
    <location>
        <begin position="311"/>
        <end position="403"/>
    </location>
</feature>
<feature type="coiled-coil region" evidence="1">
    <location>
        <begin position="106"/>
        <end position="133"/>
    </location>
</feature>
<proteinExistence type="predicted"/>
<organism evidence="4 5">
    <name type="scientific">Dimargaris verticillata</name>
    <dbReference type="NCBI Taxonomy" id="2761393"/>
    <lineage>
        <taxon>Eukaryota</taxon>
        <taxon>Fungi</taxon>
        <taxon>Fungi incertae sedis</taxon>
        <taxon>Zoopagomycota</taxon>
        <taxon>Kickxellomycotina</taxon>
        <taxon>Dimargaritomycetes</taxon>
        <taxon>Dimargaritales</taxon>
        <taxon>Dimargaritaceae</taxon>
        <taxon>Dimargaris</taxon>
    </lineage>
</organism>
<evidence type="ECO:0000256" key="1">
    <source>
        <dbReference type="SAM" id="Coils"/>
    </source>
</evidence>
<dbReference type="AlphaFoldDB" id="A0A9W8B7J4"/>
<dbReference type="InterPro" id="IPR000159">
    <property type="entry name" value="RA_dom"/>
</dbReference>
<dbReference type="CDD" id="cd01786">
    <property type="entry name" value="RA_STE50"/>
    <property type="match status" value="1"/>
</dbReference>
<keyword evidence="1" id="KW-0175">Coiled coil</keyword>
<comment type="caution">
    <text evidence="4">The sequence shown here is derived from an EMBL/GenBank/DDBJ whole genome shotgun (WGS) entry which is preliminary data.</text>
</comment>
<dbReference type="OrthoDB" id="8883818at2759"/>
<name>A0A9W8B7J4_9FUNG</name>
<dbReference type="EMBL" id="JANBQB010000259">
    <property type="protein sequence ID" value="KAJ1978729.1"/>
    <property type="molecule type" value="Genomic_DNA"/>
</dbReference>
<evidence type="ECO:0000313" key="4">
    <source>
        <dbReference type="EMBL" id="KAJ1978729.1"/>
    </source>
</evidence>
<dbReference type="PROSITE" id="PS50200">
    <property type="entry name" value="RA"/>
    <property type="match status" value="1"/>
</dbReference>
<dbReference type="Gene3D" id="1.10.150.50">
    <property type="entry name" value="Transcription Factor, Ets-1"/>
    <property type="match status" value="1"/>
</dbReference>
<accession>A0A9W8B7J4</accession>
<dbReference type="Proteomes" id="UP001151582">
    <property type="component" value="Unassembled WGS sequence"/>
</dbReference>
<gene>
    <name evidence="4" type="ORF">H4R34_003092</name>
</gene>
<dbReference type="Pfam" id="PF00536">
    <property type="entry name" value="SAM_1"/>
    <property type="match status" value="1"/>
</dbReference>
<feature type="domain" description="SAM" evidence="2">
    <location>
        <begin position="7"/>
        <end position="70"/>
    </location>
</feature>
<dbReference type="SUPFAM" id="SSF54236">
    <property type="entry name" value="Ubiquitin-like"/>
    <property type="match status" value="1"/>
</dbReference>
<sequence length="414" mass="45474">MDHITQWDVNKVYEWFCSLGFQAYERPIRENKITGDVLIHLHHDALNDLSISSLGKRLVILKAIYQLKVQYRIPLTSDDYIPPDIEGTGAPGLLASEDPAQTTNVLNQMENLLEEQELMITHLQREVSRLSREVVRVNGDLGRLKDDLRPVITPSTPGNTPASGRFALVDSKHLGASVKRPAPILTKMMGSPKASHPLNNSSASLASASYSGGTFMTSSNGNLSPMPSGGSGGMVYSAGNGGNGYAPISPSSPPPEYYNYKTHTYQDISLLRRSGSLTGGAAERSASIKAKRRSIEKLSTPPGTTPLDRSGVSVIRVFGGKDIHRENESYKTFRISADDPCHKILPSALKKYNINDDWRNYTLCIIYGSSERRLQLDEKPLKLFQQLQEANESPYFVLKSNKPASALGGRDELS</sequence>
<dbReference type="SMART" id="SM00314">
    <property type="entry name" value="RA"/>
    <property type="match status" value="1"/>
</dbReference>
<dbReference type="Pfam" id="PF00788">
    <property type="entry name" value="RA"/>
    <property type="match status" value="1"/>
</dbReference>
<dbReference type="GO" id="GO:0007165">
    <property type="term" value="P:signal transduction"/>
    <property type="evidence" value="ECO:0007669"/>
    <property type="project" value="InterPro"/>
</dbReference>
<dbReference type="PROSITE" id="PS50105">
    <property type="entry name" value="SAM_DOMAIN"/>
    <property type="match status" value="1"/>
</dbReference>
<evidence type="ECO:0000259" key="3">
    <source>
        <dbReference type="PROSITE" id="PS50200"/>
    </source>
</evidence>
<dbReference type="InterPro" id="IPR013761">
    <property type="entry name" value="SAM/pointed_sf"/>
</dbReference>
<dbReference type="SMART" id="SM00454">
    <property type="entry name" value="SAM"/>
    <property type="match status" value="1"/>
</dbReference>
<protein>
    <submittedName>
        <fullName evidence="4">Uncharacterized protein</fullName>
    </submittedName>
</protein>